<dbReference type="GO" id="GO:0005576">
    <property type="term" value="C:extracellular region"/>
    <property type="evidence" value="ECO:0007669"/>
    <property type="project" value="InterPro"/>
</dbReference>
<evidence type="ECO:0000313" key="3">
    <source>
        <dbReference type="Proteomes" id="UP001152798"/>
    </source>
</evidence>
<dbReference type="InterPro" id="IPR002557">
    <property type="entry name" value="Chitin-bd_dom"/>
</dbReference>
<dbReference type="Gene3D" id="2.170.140.10">
    <property type="entry name" value="Chitin binding domain"/>
    <property type="match status" value="1"/>
</dbReference>
<dbReference type="AlphaFoldDB" id="A0A9P0HKH3"/>
<dbReference type="Pfam" id="PF01607">
    <property type="entry name" value="CBM_14"/>
    <property type="match status" value="1"/>
</dbReference>
<keyword evidence="3" id="KW-1185">Reference proteome</keyword>
<dbReference type="InterPro" id="IPR052976">
    <property type="entry name" value="Scoloptoxin-like"/>
</dbReference>
<dbReference type="InterPro" id="IPR036508">
    <property type="entry name" value="Chitin-bd_dom_sf"/>
</dbReference>
<dbReference type="OrthoDB" id="6407151at2759"/>
<evidence type="ECO:0000313" key="2">
    <source>
        <dbReference type="EMBL" id="CAH1403352.1"/>
    </source>
</evidence>
<reference evidence="2" key="1">
    <citation type="submission" date="2022-01" db="EMBL/GenBank/DDBJ databases">
        <authorList>
            <person name="King R."/>
        </authorList>
    </citation>
    <scope>NUCLEOTIDE SEQUENCE</scope>
</reference>
<organism evidence="2 3">
    <name type="scientific">Nezara viridula</name>
    <name type="common">Southern green stink bug</name>
    <name type="synonym">Cimex viridulus</name>
    <dbReference type="NCBI Taxonomy" id="85310"/>
    <lineage>
        <taxon>Eukaryota</taxon>
        <taxon>Metazoa</taxon>
        <taxon>Ecdysozoa</taxon>
        <taxon>Arthropoda</taxon>
        <taxon>Hexapoda</taxon>
        <taxon>Insecta</taxon>
        <taxon>Pterygota</taxon>
        <taxon>Neoptera</taxon>
        <taxon>Paraneoptera</taxon>
        <taxon>Hemiptera</taxon>
        <taxon>Heteroptera</taxon>
        <taxon>Panheteroptera</taxon>
        <taxon>Pentatomomorpha</taxon>
        <taxon>Pentatomoidea</taxon>
        <taxon>Pentatomidae</taxon>
        <taxon>Pentatominae</taxon>
        <taxon>Nezara</taxon>
    </lineage>
</organism>
<dbReference type="GO" id="GO:0008061">
    <property type="term" value="F:chitin binding"/>
    <property type="evidence" value="ECO:0007669"/>
    <property type="project" value="InterPro"/>
</dbReference>
<dbReference type="PANTHER" id="PTHR22933">
    <property type="entry name" value="FI18007P1-RELATED"/>
    <property type="match status" value="1"/>
</dbReference>
<dbReference type="SUPFAM" id="SSF57625">
    <property type="entry name" value="Invertebrate chitin-binding proteins"/>
    <property type="match status" value="1"/>
</dbReference>
<sequence length="178" mass="20210">MPPRLQDAGGIHMTRVDTRYIYLARTTPTATSRPVHGLSPCSLISLLQVRRGLPLERFSLPDNATAIRENIATSFSCQSRSYGYYADLDNDCQLFHVCLPVVWDTDGTEQTFMWSFICPQETIFNQERFICARPEDAVPCQEAAMFYSLNERFGERPSLNEPTEPSDFESTVTVIDAR</sequence>
<proteinExistence type="predicted"/>
<dbReference type="PROSITE" id="PS50940">
    <property type="entry name" value="CHIT_BIND_II"/>
    <property type="match status" value="1"/>
</dbReference>
<accession>A0A9P0HKH3</accession>
<evidence type="ECO:0000259" key="1">
    <source>
        <dbReference type="PROSITE" id="PS50940"/>
    </source>
</evidence>
<dbReference type="EMBL" id="OV725081">
    <property type="protein sequence ID" value="CAH1403352.1"/>
    <property type="molecule type" value="Genomic_DNA"/>
</dbReference>
<dbReference type="Proteomes" id="UP001152798">
    <property type="component" value="Chromosome 5"/>
</dbReference>
<protein>
    <recommendedName>
        <fullName evidence="1">Chitin-binding type-2 domain-containing protein</fullName>
    </recommendedName>
</protein>
<gene>
    <name evidence="2" type="ORF">NEZAVI_LOCUS11967</name>
</gene>
<feature type="domain" description="Chitin-binding type-2" evidence="1">
    <location>
        <begin position="74"/>
        <end position="142"/>
    </location>
</feature>
<dbReference type="PANTHER" id="PTHR22933:SF43">
    <property type="entry name" value="LP10131P"/>
    <property type="match status" value="1"/>
</dbReference>
<name>A0A9P0HKH3_NEZVI</name>